<dbReference type="SMART" id="SM00060">
    <property type="entry name" value="FN3"/>
    <property type="match status" value="2"/>
</dbReference>
<dbReference type="PROSITE" id="PS50835">
    <property type="entry name" value="IG_LIKE"/>
    <property type="match status" value="4"/>
</dbReference>
<keyword evidence="6" id="KW-1185">Reference proteome</keyword>
<evidence type="ECO:0000256" key="2">
    <source>
        <dbReference type="SAM" id="SignalP"/>
    </source>
</evidence>
<accession>A0A267G3Q3</accession>
<dbReference type="SUPFAM" id="SSF49265">
    <property type="entry name" value="Fibronectin type III"/>
    <property type="match status" value="1"/>
</dbReference>
<dbReference type="Pfam" id="PF07679">
    <property type="entry name" value="I-set"/>
    <property type="match status" value="2"/>
</dbReference>
<feature type="domain" description="Ig-like" evidence="3">
    <location>
        <begin position="132"/>
        <end position="233"/>
    </location>
</feature>
<feature type="domain" description="Ig-like" evidence="3">
    <location>
        <begin position="28"/>
        <end position="123"/>
    </location>
</feature>
<dbReference type="Pfam" id="PF00041">
    <property type="entry name" value="fn3"/>
    <property type="match status" value="2"/>
</dbReference>
<evidence type="ECO:0000259" key="3">
    <source>
        <dbReference type="PROSITE" id="PS50835"/>
    </source>
</evidence>
<dbReference type="SMART" id="SM00409">
    <property type="entry name" value="IG"/>
    <property type="match status" value="3"/>
</dbReference>
<feature type="chain" id="PRO_5012786148" evidence="2">
    <location>
        <begin position="34"/>
        <end position="812"/>
    </location>
</feature>
<dbReference type="STRING" id="282301.A0A267G3Q3"/>
<dbReference type="InterPro" id="IPR036179">
    <property type="entry name" value="Ig-like_dom_sf"/>
</dbReference>
<gene>
    <name evidence="5" type="ORF">BOX15_Mlig028956g4</name>
</gene>
<dbReference type="CDD" id="cd00063">
    <property type="entry name" value="FN3"/>
    <property type="match status" value="2"/>
</dbReference>
<dbReference type="OrthoDB" id="10010359at2759"/>
<feature type="signal peptide" evidence="2">
    <location>
        <begin position="1"/>
        <end position="33"/>
    </location>
</feature>
<proteinExistence type="predicted"/>
<evidence type="ECO:0000256" key="1">
    <source>
        <dbReference type="ARBA" id="ARBA00022737"/>
    </source>
</evidence>
<dbReference type="InterPro" id="IPR007110">
    <property type="entry name" value="Ig-like_dom"/>
</dbReference>
<dbReference type="PANTHER" id="PTHR13817:SF166">
    <property type="entry name" value="NEURONAL IGCAM-RELATED"/>
    <property type="match status" value="1"/>
</dbReference>
<protein>
    <submittedName>
        <fullName evidence="5">Uncharacterized protein</fullName>
    </submittedName>
</protein>
<dbReference type="InterPro" id="IPR003961">
    <property type="entry name" value="FN3_dom"/>
</dbReference>
<dbReference type="SMART" id="SM00408">
    <property type="entry name" value="IGc2"/>
    <property type="match status" value="4"/>
</dbReference>
<dbReference type="Proteomes" id="UP000215902">
    <property type="component" value="Unassembled WGS sequence"/>
</dbReference>
<reference evidence="5 6" key="1">
    <citation type="submission" date="2017-06" db="EMBL/GenBank/DDBJ databases">
        <title>A platform for efficient transgenesis in Macrostomum lignano, a flatworm model organism for stem cell research.</title>
        <authorList>
            <person name="Berezikov E."/>
        </authorList>
    </citation>
    <scope>NUCLEOTIDE SEQUENCE [LARGE SCALE GENOMIC DNA]</scope>
    <source>
        <strain evidence="5">DV1</strain>
        <tissue evidence="5">Whole organism</tissue>
    </source>
</reference>
<dbReference type="PROSITE" id="PS50853">
    <property type="entry name" value="FN3"/>
    <property type="match status" value="2"/>
</dbReference>
<dbReference type="InterPro" id="IPR003598">
    <property type="entry name" value="Ig_sub2"/>
</dbReference>
<dbReference type="InterPro" id="IPR003599">
    <property type="entry name" value="Ig_sub"/>
</dbReference>
<evidence type="ECO:0000313" key="6">
    <source>
        <dbReference type="Proteomes" id="UP000215902"/>
    </source>
</evidence>
<dbReference type="PANTHER" id="PTHR13817">
    <property type="entry name" value="TITIN"/>
    <property type="match status" value="1"/>
</dbReference>
<feature type="non-terminal residue" evidence="5">
    <location>
        <position position="1"/>
    </location>
</feature>
<dbReference type="SUPFAM" id="SSF48726">
    <property type="entry name" value="Immunoglobulin"/>
    <property type="match status" value="5"/>
</dbReference>
<dbReference type="InterPro" id="IPR013783">
    <property type="entry name" value="Ig-like_fold"/>
</dbReference>
<feature type="domain" description="Ig-like" evidence="3">
    <location>
        <begin position="349"/>
        <end position="449"/>
    </location>
</feature>
<dbReference type="AlphaFoldDB" id="A0A267G3Q3"/>
<dbReference type="InterPro" id="IPR036116">
    <property type="entry name" value="FN3_sf"/>
</dbReference>
<name>A0A267G3Q3_9PLAT</name>
<dbReference type="EMBL" id="NIVC01000602">
    <property type="protein sequence ID" value="PAA80014.1"/>
    <property type="molecule type" value="Genomic_DNA"/>
</dbReference>
<dbReference type="Gene3D" id="2.60.40.10">
    <property type="entry name" value="Immunoglobulins"/>
    <property type="match status" value="7"/>
</dbReference>
<sequence length="812" mass="92489">NCSPMKLHHSSQLAVHALVAALHLLVAPRPAQSAAGVVISNKPADGDTIYVDRDRSISLSCRPVSTETSLTLFWYHPRNYYTPVSNQDMNKQVYIKRDTSDPRVLMIFVNNFKDDDQGRYYCRYMNQLVNPPEVVSEDYINVRIIQRIEINYAPTEQWIPFNKTSTIFCSFKGSDISVAWFFNSQPIRTGGRYTINPLQGLIISPSLSSDQGTYVCQARSTGSDFMDVNIVVRVFHKPEITYGPVIKYPAACINGMDCYLKCMATGTPVPQVIWYRAQDRNRPLHLYGTNKYFVDTRANVGELRIAMAEFLKDDDTYICRAVVTSDVIREITADMYTEAEIDVVVHLIPQFRNYQAMMNREVRLGDTVELVCEVYATSPLDLQFQKYGTYAPYVMGPQPDDSRISIRRSQDPVDGRVHRLHLEIKRTVYLDSWNYTCMAVNPAWNSTLNGTVMVLMQPNLTSNNVSMMYGWLRNVTNITCISYGLPHPQWRWYRQFAEIPPYTDNGTYRIFTWDYEIYSQSWLQVYPDYGIERWVFDRYICNASNRIGSGRHEMMFYKASVPGPPRVTVVSTTASSVQLDVQPPAEDGGMHLWYYELTYSALSGQLTWYGPVQFALNSDITIHGLMPSTDYSIRVRARNAVGVTADNMQLPLQIRTKDRGSPDPVIFLSSNRSTYPYSQTLRWKVPVNGGDPLVGYEIRVRPVFYDPARRAITGYKGGWILYRPPFYNPYLSEYRVTDLEASTWYEAEIKALSRVGESQTQRTVFLTAAPDALGRPDRVLSRAPPALAPSWRGALLTAALLAARLPLTGGFL</sequence>
<comment type="caution">
    <text evidence="5">The sequence shown here is derived from an EMBL/GenBank/DDBJ whole genome shotgun (WGS) entry which is preliminary data.</text>
</comment>
<keyword evidence="1" id="KW-0677">Repeat</keyword>
<organism evidence="5 6">
    <name type="scientific">Macrostomum lignano</name>
    <dbReference type="NCBI Taxonomy" id="282301"/>
    <lineage>
        <taxon>Eukaryota</taxon>
        <taxon>Metazoa</taxon>
        <taxon>Spiralia</taxon>
        <taxon>Lophotrochozoa</taxon>
        <taxon>Platyhelminthes</taxon>
        <taxon>Rhabditophora</taxon>
        <taxon>Macrostomorpha</taxon>
        <taxon>Macrostomida</taxon>
        <taxon>Macrostomidae</taxon>
        <taxon>Macrostomum</taxon>
    </lineage>
</organism>
<keyword evidence="2" id="KW-0732">Signal</keyword>
<dbReference type="InterPro" id="IPR050964">
    <property type="entry name" value="Striated_Muscle_Regulatory"/>
</dbReference>
<feature type="domain" description="Fibronectin type-III" evidence="4">
    <location>
        <begin position="661"/>
        <end position="771"/>
    </location>
</feature>
<evidence type="ECO:0000259" key="4">
    <source>
        <dbReference type="PROSITE" id="PS50853"/>
    </source>
</evidence>
<dbReference type="InterPro" id="IPR013098">
    <property type="entry name" value="Ig_I-set"/>
</dbReference>
<evidence type="ECO:0000313" key="5">
    <source>
        <dbReference type="EMBL" id="PAA80014.1"/>
    </source>
</evidence>
<feature type="domain" description="Ig-like" evidence="3">
    <location>
        <begin position="238"/>
        <end position="332"/>
    </location>
</feature>
<feature type="domain" description="Fibronectin type-III" evidence="4">
    <location>
        <begin position="561"/>
        <end position="659"/>
    </location>
</feature>